<protein>
    <submittedName>
        <fullName evidence="1">Uncharacterized protein</fullName>
    </submittedName>
</protein>
<dbReference type="AlphaFoldDB" id="A0A067FEB5"/>
<organism evidence="1 2">
    <name type="scientific">Citrus sinensis</name>
    <name type="common">Sweet orange</name>
    <name type="synonym">Citrus aurantium var. sinensis</name>
    <dbReference type="NCBI Taxonomy" id="2711"/>
    <lineage>
        <taxon>Eukaryota</taxon>
        <taxon>Viridiplantae</taxon>
        <taxon>Streptophyta</taxon>
        <taxon>Embryophyta</taxon>
        <taxon>Tracheophyta</taxon>
        <taxon>Spermatophyta</taxon>
        <taxon>Magnoliopsida</taxon>
        <taxon>eudicotyledons</taxon>
        <taxon>Gunneridae</taxon>
        <taxon>Pentapetalae</taxon>
        <taxon>rosids</taxon>
        <taxon>malvids</taxon>
        <taxon>Sapindales</taxon>
        <taxon>Rutaceae</taxon>
        <taxon>Aurantioideae</taxon>
        <taxon>Citrus</taxon>
    </lineage>
</organism>
<accession>A0A067FEB5</accession>
<dbReference type="Proteomes" id="UP000027120">
    <property type="component" value="Unassembled WGS sequence"/>
</dbReference>
<gene>
    <name evidence="1" type="ORF">CISIN_1g0393871mg</name>
</gene>
<evidence type="ECO:0000313" key="2">
    <source>
        <dbReference type="Proteomes" id="UP000027120"/>
    </source>
</evidence>
<proteinExistence type="predicted"/>
<dbReference type="EMBL" id="KK784924">
    <property type="protein sequence ID" value="KDO61566.1"/>
    <property type="molecule type" value="Genomic_DNA"/>
</dbReference>
<feature type="non-terminal residue" evidence="1">
    <location>
        <position position="1"/>
    </location>
</feature>
<keyword evidence="2" id="KW-1185">Reference proteome</keyword>
<reference evidence="1 2" key="1">
    <citation type="submission" date="2014-04" db="EMBL/GenBank/DDBJ databases">
        <authorList>
            <consortium name="International Citrus Genome Consortium"/>
            <person name="Gmitter F."/>
            <person name="Chen C."/>
            <person name="Farmerie W."/>
            <person name="Harkins T."/>
            <person name="Desany B."/>
            <person name="Mohiuddin M."/>
            <person name="Kodira C."/>
            <person name="Borodovsky M."/>
            <person name="Lomsadze A."/>
            <person name="Burns P."/>
            <person name="Jenkins J."/>
            <person name="Prochnik S."/>
            <person name="Shu S."/>
            <person name="Chapman J."/>
            <person name="Pitluck S."/>
            <person name="Schmutz J."/>
            <person name="Rokhsar D."/>
        </authorList>
    </citation>
    <scope>NUCLEOTIDE SEQUENCE</scope>
</reference>
<name>A0A067FEB5_CITSI</name>
<evidence type="ECO:0000313" key="1">
    <source>
        <dbReference type="EMBL" id="KDO61566.1"/>
    </source>
</evidence>
<sequence length="37" mass="4290">DVMLESMKSHDKLLQASKSAPIQNRTMVWAVSWFQLL</sequence>